<dbReference type="InterPro" id="IPR033454">
    <property type="entry name" value="RecG_wedge"/>
</dbReference>
<evidence type="ECO:0000256" key="15">
    <source>
        <dbReference type="RuleBase" id="RU363016"/>
    </source>
</evidence>
<evidence type="ECO:0000256" key="4">
    <source>
        <dbReference type="ARBA" id="ARBA00022763"/>
    </source>
</evidence>
<organism evidence="19 20">
    <name type="scientific">Poriferisphaera corsica</name>
    <dbReference type="NCBI Taxonomy" id="2528020"/>
    <lineage>
        <taxon>Bacteria</taxon>
        <taxon>Pseudomonadati</taxon>
        <taxon>Planctomycetota</taxon>
        <taxon>Phycisphaerae</taxon>
        <taxon>Phycisphaerales</taxon>
        <taxon>Phycisphaeraceae</taxon>
        <taxon>Poriferisphaera</taxon>
    </lineage>
</organism>
<dbReference type="KEGG" id="pcor:KS4_20510"/>
<dbReference type="SUPFAM" id="SSF52540">
    <property type="entry name" value="P-loop containing nucleoside triphosphate hydrolases"/>
    <property type="match status" value="2"/>
</dbReference>
<keyword evidence="4 15" id="KW-0227">DNA damage</keyword>
<evidence type="ECO:0000256" key="1">
    <source>
        <dbReference type="ARBA" id="ARBA00007504"/>
    </source>
</evidence>
<dbReference type="InterPro" id="IPR047112">
    <property type="entry name" value="RecG/Mfd"/>
</dbReference>
<feature type="region of interest" description="Disordered" evidence="16">
    <location>
        <begin position="410"/>
        <end position="429"/>
    </location>
</feature>
<dbReference type="InterPro" id="IPR004609">
    <property type="entry name" value="ATP-dep_DNA_helicase_RecG"/>
</dbReference>
<keyword evidence="7 15" id="KW-0067">ATP-binding</keyword>
<dbReference type="Pfam" id="PF17191">
    <property type="entry name" value="RecG_wedge"/>
    <property type="match status" value="1"/>
</dbReference>
<evidence type="ECO:0000256" key="16">
    <source>
        <dbReference type="SAM" id="MobiDB-lite"/>
    </source>
</evidence>
<dbReference type="GO" id="GO:0006310">
    <property type="term" value="P:DNA recombination"/>
    <property type="evidence" value="ECO:0007669"/>
    <property type="project" value="UniProtKB-UniRule"/>
</dbReference>
<evidence type="ECO:0000259" key="17">
    <source>
        <dbReference type="PROSITE" id="PS51192"/>
    </source>
</evidence>
<gene>
    <name evidence="19" type="primary">recG</name>
    <name evidence="19" type="ORF">KS4_20510</name>
</gene>
<evidence type="ECO:0000256" key="2">
    <source>
        <dbReference type="ARBA" id="ARBA00017846"/>
    </source>
</evidence>
<evidence type="ECO:0000256" key="14">
    <source>
        <dbReference type="ARBA" id="ARBA00048988"/>
    </source>
</evidence>
<dbReference type="SMART" id="SM00490">
    <property type="entry name" value="HELICc"/>
    <property type="match status" value="1"/>
</dbReference>
<dbReference type="InterPro" id="IPR012340">
    <property type="entry name" value="NA-bd_OB-fold"/>
</dbReference>
<dbReference type="PANTHER" id="PTHR47964">
    <property type="entry name" value="ATP-DEPENDENT DNA HELICASE HOMOLOG RECG, CHLOROPLASTIC"/>
    <property type="match status" value="1"/>
</dbReference>
<dbReference type="GO" id="GO:0016887">
    <property type="term" value="F:ATP hydrolysis activity"/>
    <property type="evidence" value="ECO:0007669"/>
    <property type="project" value="RHEA"/>
</dbReference>
<evidence type="ECO:0000256" key="3">
    <source>
        <dbReference type="ARBA" id="ARBA00022741"/>
    </source>
</evidence>
<dbReference type="PANTHER" id="PTHR47964:SF1">
    <property type="entry name" value="ATP-DEPENDENT DNA HELICASE HOMOLOG RECG, CHLOROPLASTIC"/>
    <property type="match status" value="1"/>
</dbReference>
<comment type="catalytic activity">
    <reaction evidence="12 15">
        <text>Couples ATP hydrolysis with the unwinding of duplex DNA by translocating in the 3'-5' direction.</text>
        <dbReference type="EC" id="5.6.2.4"/>
    </reaction>
</comment>
<comment type="similarity">
    <text evidence="1 15">Belongs to the helicase family. RecG subfamily.</text>
</comment>
<feature type="domain" description="Helicase C-terminal" evidence="18">
    <location>
        <begin position="476"/>
        <end position="648"/>
    </location>
</feature>
<name>A0A517YUV3_9BACT</name>
<dbReference type="Gene3D" id="2.40.50.140">
    <property type="entry name" value="Nucleic acid-binding proteins"/>
    <property type="match status" value="1"/>
</dbReference>
<evidence type="ECO:0000256" key="12">
    <source>
        <dbReference type="ARBA" id="ARBA00034617"/>
    </source>
</evidence>
<dbReference type="NCBIfam" id="TIGR00643">
    <property type="entry name" value="recG"/>
    <property type="match status" value="1"/>
</dbReference>
<dbReference type="PROSITE" id="PS51192">
    <property type="entry name" value="HELICASE_ATP_BIND_1"/>
    <property type="match status" value="1"/>
</dbReference>
<dbReference type="SUPFAM" id="SSF50249">
    <property type="entry name" value="Nucleic acid-binding proteins"/>
    <property type="match status" value="1"/>
</dbReference>
<evidence type="ECO:0000256" key="5">
    <source>
        <dbReference type="ARBA" id="ARBA00022801"/>
    </source>
</evidence>
<protein>
    <recommendedName>
        <fullName evidence="2 15">ATP-dependent DNA helicase RecG</fullName>
        <ecNumber evidence="13 15">5.6.2.4</ecNumber>
    </recommendedName>
</protein>
<keyword evidence="3 15" id="KW-0547">Nucleotide-binding</keyword>
<dbReference type="InterPro" id="IPR001650">
    <property type="entry name" value="Helicase_C-like"/>
</dbReference>
<dbReference type="SMART" id="SM00487">
    <property type="entry name" value="DEXDc"/>
    <property type="match status" value="1"/>
</dbReference>
<accession>A0A517YUV3</accession>
<dbReference type="Pfam" id="PF19833">
    <property type="entry name" value="RecG_dom3_C"/>
    <property type="match status" value="1"/>
</dbReference>
<keyword evidence="11" id="KW-0413">Isomerase</keyword>
<dbReference type="GO" id="GO:0003677">
    <property type="term" value="F:DNA binding"/>
    <property type="evidence" value="ECO:0007669"/>
    <property type="project" value="UniProtKB-KW"/>
</dbReference>
<dbReference type="EMBL" id="CP036425">
    <property type="protein sequence ID" value="QDU33991.1"/>
    <property type="molecule type" value="Genomic_DNA"/>
</dbReference>
<dbReference type="InterPro" id="IPR011545">
    <property type="entry name" value="DEAD/DEAH_box_helicase_dom"/>
</dbReference>
<dbReference type="GO" id="GO:0005524">
    <property type="term" value="F:ATP binding"/>
    <property type="evidence" value="ECO:0007669"/>
    <property type="project" value="UniProtKB-KW"/>
</dbReference>
<dbReference type="CDD" id="cd04488">
    <property type="entry name" value="RecG_wedge_OBF"/>
    <property type="match status" value="1"/>
</dbReference>
<feature type="domain" description="Helicase ATP-binding" evidence="17">
    <location>
        <begin position="276"/>
        <end position="457"/>
    </location>
</feature>
<evidence type="ECO:0000256" key="8">
    <source>
        <dbReference type="ARBA" id="ARBA00023125"/>
    </source>
</evidence>
<keyword evidence="8" id="KW-0238">DNA-binding</keyword>
<dbReference type="PROSITE" id="PS51194">
    <property type="entry name" value="HELICASE_CTER"/>
    <property type="match status" value="1"/>
</dbReference>
<keyword evidence="5 15" id="KW-0378">Hydrolase</keyword>
<evidence type="ECO:0000313" key="19">
    <source>
        <dbReference type="EMBL" id="QDU33991.1"/>
    </source>
</evidence>
<sequence length="716" mass="79565">MSTPIAKLPGVGPKRANTLIQRLDIRTTSDLLRHLPMRYEYEAAEDQIENISQDAIATARGQVAELRWVPGRFGKKGRFEVSLQDDTGSLLLTWFNAQYLSRRIQIGDYLRVQGKTKSFGNYTQIINPKWEKLAEPDLEPARDDKLRPVYPATEQLASSHIERVIENILPAVLPHLIDPLPDDLLKHHEMPPLADALRMVHQPNDLDETKAARRRLAYNELLLLQLGIAMKKAFVRDRLQSPPLTITPEIDKQIRDCYPFELTDDQNAVVKEIAHDLSRISPMNRLLQGDVGSGKTAVALYALLAAYTSGKQAVLLAPTELLAEQHYLSICNMLHNTNVSVALLTGSGTTKAEKQKRQIIHDEIQSGDIDIVIGTHAVLSDTFEFKDLAVVIIDEQHRFGVMQRAFLKSKNTTDDKNQGGKQGGGGGKIPHHLVMTATPIPRTLSLTVFGDLDVSTIRGLPPGRSPIINRVVDMNKTDDVYRYLNDRLARGEQAYVVLPAIENSGLEDDPKKQLRNVTDHAKLIQNKYCPDSKVGLVHGRLKSEEREEVMKQFRDGSIHVLVATTVIEVGVDVPNATIMIIEHAERFGLAQLHQLRGRVGRGTHGIKSLCVFIAEPTTEDGEKRMKAIASSNDGFKISELDLEIRGMGDFFGTRQAGAAPLRVAQIPQDMDLLMLAKRDAESIIETDPLLKSEPNALLKSVLLKTHGHTLGLIDVG</sequence>
<evidence type="ECO:0000256" key="7">
    <source>
        <dbReference type="ARBA" id="ARBA00022840"/>
    </source>
</evidence>
<reference evidence="19 20" key="1">
    <citation type="submission" date="2019-02" db="EMBL/GenBank/DDBJ databases">
        <title>Deep-cultivation of Planctomycetes and their phenomic and genomic characterization uncovers novel biology.</title>
        <authorList>
            <person name="Wiegand S."/>
            <person name="Jogler M."/>
            <person name="Boedeker C."/>
            <person name="Pinto D."/>
            <person name="Vollmers J."/>
            <person name="Rivas-Marin E."/>
            <person name="Kohn T."/>
            <person name="Peeters S.H."/>
            <person name="Heuer A."/>
            <person name="Rast P."/>
            <person name="Oberbeckmann S."/>
            <person name="Bunk B."/>
            <person name="Jeske O."/>
            <person name="Meyerdierks A."/>
            <person name="Storesund J.E."/>
            <person name="Kallscheuer N."/>
            <person name="Luecker S."/>
            <person name="Lage O.M."/>
            <person name="Pohl T."/>
            <person name="Merkel B.J."/>
            <person name="Hornburger P."/>
            <person name="Mueller R.-W."/>
            <person name="Bruemmer F."/>
            <person name="Labrenz M."/>
            <person name="Spormann A.M."/>
            <person name="Op den Camp H."/>
            <person name="Overmann J."/>
            <person name="Amann R."/>
            <person name="Jetten M.S.M."/>
            <person name="Mascher T."/>
            <person name="Medema M.H."/>
            <person name="Devos D.P."/>
            <person name="Kaster A.-K."/>
            <person name="Ovreas L."/>
            <person name="Rohde M."/>
            <person name="Galperin M.Y."/>
            <person name="Jogler C."/>
        </authorList>
    </citation>
    <scope>NUCLEOTIDE SEQUENCE [LARGE SCALE GENOMIC DNA]</scope>
    <source>
        <strain evidence="19 20">KS4</strain>
    </source>
</reference>
<dbReference type="InterPro" id="IPR045562">
    <property type="entry name" value="RecG_dom3_C"/>
</dbReference>
<evidence type="ECO:0000256" key="10">
    <source>
        <dbReference type="ARBA" id="ARBA00023204"/>
    </source>
</evidence>
<dbReference type="AlphaFoldDB" id="A0A517YUV3"/>
<dbReference type="Pfam" id="PF00270">
    <property type="entry name" value="DEAD"/>
    <property type="match status" value="1"/>
</dbReference>
<evidence type="ECO:0000256" key="6">
    <source>
        <dbReference type="ARBA" id="ARBA00022806"/>
    </source>
</evidence>
<keyword evidence="9 15" id="KW-0233">DNA recombination</keyword>
<proteinExistence type="inferred from homology"/>
<dbReference type="InterPro" id="IPR014001">
    <property type="entry name" value="Helicase_ATP-bd"/>
</dbReference>
<comment type="function">
    <text evidence="15">Plays a critical role in recombination and DNA repair. Helps process Holliday junction intermediates to mature products by catalyzing branch migration. Has replication fork regression activity, unwinds stalled or blocked replication forks to make a HJ that can be resolved. Has a DNA unwinding activity characteristic of a DNA helicase with 3'-5' polarity.</text>
</comment>
<dbReference type="Proteomes" id="UP000317369">
    <property type="component" value="Chromosome"/>
</dbReference>
<dbReference type="NCBIfam" id="NF008168">
    <property type="entry name" value="PRK10917.2-2"/>
    <property type="match status" value="1"/>
</dbReference>
<dbReference type="InterPro" id="IPR027417">
    <property type="entry name" value="P-loop_NTPase"/>
</dbReference>
<dbReference type="GO" id="GO:0043138">
    <property type="term" value="F:3'-5' DNA helicase activity"/>
    <property type="evidence" value="ECO:0007669"/>
    <property type="project" value="UniProtKB-EC"/>
</dbReference>
<dbReference type="NCBIfam" id="NF008165">
    <property type="entry name" value="PRK10917.1-3"/>
    <property type="match status" value="1"/>
</dbReference>
<dbReference type="EC" id="5.6.2.4" evidence="13 15"/>
<evidence type="ECO:0000313" key="20">
    <source>
        <dbReference type="Proteomes" id="UP000317369"/>
    </source>
</evidence>
<evidence type="ECO:0000256" key="13">
    <source>
        <dbReference type="ARBA" id="ARBA00034808"/>
    </source>
</evidence>
<keyword evidence="20" id="KW-1185">Reference proteome</keyword>
<dbReference type="Pfam" id="PF00271">
    <property type="entry name" value="Helicase_C"/>
    <property type="match status" value="1"/>
</dbReference>
<dbReference type="Gene3D" id="3.40.50.300">
    <property type="entry name" value="P-loop containing nucleotide triphosphate hydrolases"/>
    <property type="match status" value="2"/>
</dbReference>
<evidence type="ECO:0000259" key="18">
    <source>
        <dbReference type="PROSITE" id="PS51194"/>
    </source>
</evidence>
<keyword evidence="10 15" id="KW-0234">DNA repair</keyword>
<dbReference type="GO" id="GO:0006281">
    <property type="term" value="P:DNA repair"/>
    <property type="evidence" value="ECO:0007669"/>
    <property type="project" value="UniProtKB-UniRule"/>
</dbReference>
<evidence type="ECO:0000256" key="11">
    <source>
        <dbReference type="ARBA" id="ARBA00023235"/>
    </source>
</evidence>
<evidence type="ECO:0000256" key="9">
    <source>
        <dbReference type="ARBA" id="ARBA00023172"/>
    </source>
</evidence>
<keyword evidence="6 15" id="KW-0347">Helicase</keyword>
<comment type="catalytic activity">
    <reaction evidence="14 15">
        <text>ATP + H2O = ADP + phosphate + H(+)</text>
        <dbReference type="Rhea" id="RHEA:13065"/>
        <dbReference type="ChEBI" id="CHEBI:15377"/>
        <dbReference type="ChEBI" id="CHEBI:15378"/>
        <dbReference type="ChEBI" id="CHEBI:30616"/>
        <dbReference type="ChEBI" id="CHEBI:43474"/>
        <dbReference type="ChEBI" id="CHEBI:456216"/>
        <dbReference type="EC" id="5.6.2.4"/>
    </reaction>
</comment>